<dbReference type="Proteomes" id="UP000019487">
    <property type="component" value="Unassembled WGS sequence"/>
</dbReference>
<evidence type="ECO:0000313" key="3">
    <source>
        <dbReference type="Proteomes" id="UP000019487"/>
    </source>
</evidence>
<dbReference type="STRING" id="1432307.W9CVE3"/>
<dbReference type="EMBL" id="AYSA01000041">
    <property type="protein sequence ID" value="ESZ98505.1"/>
    <property type="molecule type" value="Genomic_DNA"/>
</dbReference>
<feature type="domain" description="Glyoxal oxidase N-terminal" evidence="1">
    <location>
        <begin position="8"/>
        <end position="145"/>
    </location>
</feature>
<evidence type="ECO:0000259" key="1">
    <source>
        <dbReference type="Pfam" id="PF07250"/>
    </source>
</evidence>
<evidence type="ECO:0000313" key="2">
    <source>
        <dbReference type="EMBL" id="ESZ98505.1"/>
    </source>
</evidence>
<dbReference type="SUPFAM" id="SSF50965">
    <property type="entry name" value="Galactose oxidase, central domain"/>
    <property type="match status" value="1"/>
</dbReference>
<dbReference type="InterPro" id="IPR037293">
    <property type="entry name" value="Gal_Oxidase_central_sf"/>
</dbReference>
<dbReference type="OrthoDB" id="2019572at2759"/>
<dbReference type="PANTHER" id="PTHR32208:SF105">
    <property type="entry name" value="COPPER RADICAL OXIDASE"/>
    <property type="match status" value="1"/>
</dbReference>
<dbReference type="Gene3D" id="2.130.10.80">
    <property type="entry name" value="Galactose oxidase/kelch, beta-propeller"/>
    <property type="match status" value="1"/>
</dbReference>
<dbReference type="PANTHER" id="PTHR32208">
    <property type="entry name" value="SECRETED PROTEIN-RELATED"/>
    <property type="match status" value="1"/>
</dbReference>
<gene>
    <name evidence="2" type="ORF">SBOR_1167</name>
</gene>
<comment type="caution">
    <text evidence="2">The sequence shown here is derived from an EMBL/GenBank/DDBJ whole genome shotgun (WGS) entry which is preliminary data.</text>
</comment>
<keyword evidence="3" id="KW-1185">Reference proteome</keyword>
<proteinExistence type="predicted"/>
<reference evidence="2 3" key="1">
    <citation type="journal article" date="2014" name="Genome Announc.">
        <title>Draft genome sequence of Sclerotinia borealis, a psychrophilic plant pathogenic fungus.</title>
        <authorList>
            <person name="Mardanov A.V."/>
            <person name="Beletsky A.V."/>
            <person name="Kadnikov V.V."/>
            <person name="Ignatov A.N."/>
            <person name="Ravin N.V."/>
        </authorList>
    </citation>
    <scope>NUCLEOTIDE SEQUENCE [LARGE SCALE GENOMIC DNA]</scope>
    <source>
        <strain evidence="3">F-4157</strain>
    </source>
</reference>
<dbReference type="AlphaFoldDB" id="W9CVE3"/>
<accession>W9CVE3</accession>
<sequence>MSLIRIRSVLVCGGSTPGGGFAIDNCVSMQPEAENATWVIERIPSRRVMPCLASLPDGTTLIMNGAHHGFAGFGLGSDPNFNTVLYDPRLPINSRMSIMANTSVARLYHSEAILLLDGRVMVSGSGPQDNVHPEEYRVEVSTPTYLLSGLPRPTSSLNNTNWSYSQRIPFTLTSNTTSTSNISVSVLFIPPESPQLG</sequence>
<dbReference type="Pfam" id="PF07250">
    <property type="entry name" value="Glyoxal_oxid_N"/>
    <property type="match status" value="1"/>
</dbReference>
<dbReference type="InterPro" id="IPR011043">
    <property type="entry name" value="Gal_Oxase/kelch_b-propeller"/>
</dbReference>
<dbReference type="HOGENOM" id="CLU_1384885_0_0_1"/>
<dbReference type="InterPro" id="IPR009880">
    <property type="entry name" value="Glyoxal_oxidase_N"/>
</dbReference>
<name>W9CVE3_SCLBF</name>
<protein>
    <submittedName>
        <fullName evidence="2">Copper radical oxidase</fullName>
    </submittedName>
</protein>
<organism evidence="2 3">
    <name type="scientific">Sclerotinia borealis (strain F-4128)</name>
    <dbReference type="NCBI Taxonomy" id="1432307"/>
    <lineage>
        <taxon>Eukaryota</taxon>
        <taxon>Fungi</taxon>
        <taxon>Dikarya</taxon>
        <taxon>Ascomycota</taxon>
        <taxon>Pezizomycotina</taxon>
        <taxon>Leotiomycetes</taxon>
        <taxon>Helotiales</taxon>
        <taxon>Sclerotiniaceae</taxon>
        <taxon>Sclerotinia</taxon>
    </lineage>
</organism>